<dbReference type="NCBIfam" id="TIGR02212">
    <property type="entry name" value="lolCE"/>
    <property type="match status" value="1"/>
</dbReference>
<keyword evidence="6 8" id="KW-1133">Transmembrane helix</keyword>
<keyword evidence="4" id="KW-1003">Cell membrane</keyword>
<feature type="transmembrane region" description="Helical" evidence="8">
    <location>
        <begin position="320"/>
        <end position="348"/>
    </location>
</feature>
<comment type="caution">
    <text evidence="11">The sequence shown here is derived from an EMBL/GenBank/DDBJ whole genome shotgun (WGS) entry which is preliminary data.</text>
</comment>
<evidence type="ECO:0000256" key="1">
    <source>
        <dbReference type="ARBA" id="ARBA00004651"/>
    </source>
</evidence>
<feature type="transmembrane region" description="Helical" evidence="8">
    <location>
        <begin position="279"/>
        <end position="300"/>
    </location>
</feature>
<proteinExistence type="inferred from homology"/>
<feature type="domain" description="MacB-like periplasmic core" evidence="10">
    <location>
        <begin position="27"/>
        <end position="242"/>
    </location>
</feature>
<keyword evidence="5 8" id="KW-0812">Transmembrane</keyword>
<keyword evidence="11" id="KW-0449">Lipoprotein</keyword>
<dbReference type="InterPro" id="IPR025857">
    <property type="entry name" value="MacB_PCD"/>
</dbReference>
<evidence type="ECO:0000313" key="11">
    <source>
        <dbReference type="EMBL" id="KAA6184934.1"/>
    </source>
</evidence>
<keyword evidence="3" id="KW-0813">Transport</keyword>
<evidence type="ECO:0000256" key="2">
    <source>
        <dbReference type="ARBA" id="ARBA00005236"/>
    </source>
</evidence>
<reference evidence="11 12" key="1">
    <citation type="submission" date="2019-09" db="EMBL/GenBank/DDBJ databases">
        <title>Whole-genome sequence of the purple sulfur bacterium Thiohalocapsa marina DSM 19078.</title>
        <authorList>
            <person name="Kyndt J.A."/>
            <person name="Meyer T.E."/>
        </authorList>
    </citation>
    <scope>NUCLEOTIDE SEQUENCE [LARGE SCALE GENOMIC DNA]</scope>
    <source>
        <strain evidence="11 12">DSM 19078</strain>
    </source>
</reference>
<dbReference type="Proteomes" id="UP000322981">
    <property type="component" value="Unassembled WGS sequence"/>
</dbReference>
<dbReference type="InterPro" id="IPR003838">
    <property type="entry name" value="ABC3_permease_C"/>
</dbReference>
<feature type="transmembrane region" description="Helical" evidence="8">
    <location>
        <begin position="22"/>
        <end position="48"/>
    </location>
</feature>
<dbReference type="PANTHER" id="PTHR30489">
    <property type="entry name" value="LIPOPROTEIN-RELEASING SYSTEM TRANSMEMBRANE PROTEIN LOLE"/>
    <property type="match status" value="1"/>
</dbReference>
<dbReference type="OrthoDB" id="9808461at2"/>
<evidence type="ECO:0000256" key="4">
    <source>
        <dbReference type="ARBA" id="ARBA00022475"/>
    </source>
</evidence>
<feature type="domain" description="ABC3 transporter permease C-terminal" evidence="9">
    <location>
        <begin position="279"/>
        <end position="412"/>
    </location>
</feature>
<name>A0A5M8FKB9_9GAMM</name>
<dbReference type="AlphaFoldDB" id="A0A5M8FKB9"/>
<dbReference type="InterPro" id="IPR011925">
    <property type="entry name" value="LolCE_TM"/>
</dbReference>
<dbReference type="Pfam" id="PF12704">
    <property type="entry name" value="MacB_PCD"/>
    <property type="match status" value="1"/>
</dbReference>
<protein>
    <submittedName>
        <fullName evidence="11">Lipoprotein-releasing ABC transporter permease subunit</fullName>
    </submittedName>
</protein>
<evidence type="ECO:0000256" key="5">
    <source>
        <dbReference type="ARBA" id="ARBA00022692"/>
    </source>
</evidence>
<accession>A0A5M8FKB9</accession>
<dbReference type="GO" id="GO:0098797">
    <property type="term" value="C:plasma membrane protein complex"/>
    <property type="evidence" value="ECO:0007669"/>
    <property type="project" value="TreeGrafter"/>
</dbReference>
<sequence>MFRPVSVFVGLRYTRAKRRNHFISFISLISMLGIMLGIMALIVVLSVMNGFHKEIQERILGMASHATLSDPVDGVADWSRLVERVSAHPQVVGAAPFVEIQAMLMNAGRTNAALLRGIVPAQEDAVSDLRQDMQLGSVDDLTPGSFNIILGTELAAVLGVRVGDKVTVVTPQVSATPVGVMPRLKAFDVVGLFEVGMADYDRGAGFISMADAATLMRLGDNAEGVRIKLRNMFDAPLVAREIAYALDSEQHETYLVTDWTQVHRNFFAALRTEKRMMGIILFMIVAVAAFNILSTLVMVVTDKRSDIAVLRTLGASPGRIMGIFMVQGTTIGLAGTLLGVVGGVLLGWNVESIVAAIERAFDVHFLDPSIYYISALPSDVRAADVLLIGGGAFLISVLATLYPAWRAARTDPAEALRYE</sequence>
<evidence type="ECO:0000313" key="12">
    <source>
        <dbReference type="Proteomes" id="UP000322981"/>
    </source>
</evidence>
<comment type="similarity">
    <text evidence="2">Belongs to the ABC-4 integral membrane protein family. LolC/E subfamily.</text>
</comment>
<evidence type="ECO:0000256" key="7">
    <source>
        <dbReference type="ARBA" id="ARBA00023136"/>
    </source>
</evidence>
<dbReference type="GO" id="GO:0044874">
    <property type="term" value="P:lipoprotein localization to outer membrane"/>
    <property type="evidence" value="ECO:0007669"/>
    <property type="project" value="TreeGrafter"/>
</dbReference>
<evidence type="ECO:0000256" key="6">
    <source>
        <dbReference type="ARBA" id="ARBA00022989"/>
    </source>
</evidence>
<dbReference type="RefSeq" id="WP_150093073.1">
    <property type="nucleotide sequence ID" value="NZ_JBFUOH010000135.1"/>
</dbReference>
<gene>
    <name evidence="11" type="ORF">F2Q65_10360</name>
</gene>
<evidence type="ECO:0000256" key="8">
    <source>
        <dbReference type="SAM" id="Phobius"/>
    </source>
</evidence>
<keyword evidence="7 8" id="KW-0472">Membrane</keyword>
<dbReference type="GO" id="GO:0042953">
    <property type="term" value="P:lipoprotein transport"/>
    <property type="evidence" value="ECO:0007669"/>
    <property type="project" value="InterPro"/>
</dbReference>
<dbReference type="PANTHER" id="PTHR30489:SF0">
    <property type="entry name" value="LIPOPROTEIN-RELEASING SYSTEM TRANSMEMBRANE PROTEIN LOLE"/>
    <property type="match status" value="1"/>
</dbReference>
<organism evidence="11 12">
    <name type="scientific">Thiohalocapsa marina</name>
    <dbReference type="NCBI Taxonomy" id="424902"/>
    <lineage>
        <taxon>Bacteria</taxon>
        <taxon>Pseudomonadati</taxon>
        <taxon>Pseudomonadota</taxon>
        <taxon>Gammaproteobacteria</taxon>
        <taxon>Chromatiales</taxon>
        <taxon>Chromatiaceae</taxon>
        <taxon>Thiohalocapsa</taxon>
    </lineage>
</organism>
<comment type="subcellular location">
    <subcellularLocation>
        <location evidence="1">Cell membrane</location>
        <topology evidence="1">Multi-pass membrane protein</topology>
    </subcellularLocation>
</comment>
<dbReference type="Pfam" id="PF02687">
    <property type="entry name" value="FtsX"/>
    <property type="match status" value="1"/>
</dbReference>
<keyword evidence="12" id="KW-1185">Reference proteome</keyword>
<evidence type="ECO:0000256" key="3">
    <source>
        <dbReference type="ARBA" id="ARBA00022448"/>
    </source>
</evidence>
<dbReference type="EMBL" id="VWXX01000014">
    <property type="protein sequence ID" value="KAA6184934.1"/>
    <property type="molecule type" value="Genomic_DNA"/>
</dbReference>
<evidence type="ECO:0000259" key="10">
    <source>
        <dbReference type="Pfam" id="PF12704"/>
    </source>
</evidence>
<feature type="transmembrane region" description="Helical" evidence="8">
    <location>
        <begin position="385"/>
        <end position="405"/>
    </location>
</feature>
<dbReference type="InterPro" id="IPR051447">
    <property type="entry name" value="Lipoprotein-release_system"/>
</dbReference>
<evidence type="ECO:0000259" key="9">
    <source>
        <dbReference type="Pfam" id="PF02687"/>
    </source>
</evidence>